<dbReference type="InterPro" id="IPR001810">
    <property type="entry name" value="F-box_dom"/>
</dbReference>
<protein>
    <recommendedName>
        <fullName evidence="1">F-box domain-containing protein</fullName>
    </recommendedName>
</protein>
<gene>
    <name evidence="2" type="ORF">PMAYCL1PPCAC_22357</name>
</gene>
<feature type="non-terminal residue" evidence="2">
    <location>
        <position position="1"/>
    </location>
</feature>
<dbReference type="CDD" id="cd09917">
    <property type="entry name" value="F-box_SF"/>
    <property type="match status" value="1"/>
</dbReference>
<evidence type="ECO:0000259" key="1">
    <source>
        <dbReference type="PROSITE" id="PS50181"/>
    </source>
</evidence>
<name>A0AAN5CY56_9BILA</name>
<dbReference type="SUPFAM" id="SSF81383">
    <property type="entry name" value="F-box domain"/>
    <property type="match status" value="1"/>
</dbReference>
<dbReference type="Pfam" id="PF00646">
    <property type="entry name" value="F-box"/>
    <property type="match status" value="1"/>
</dbReference>
<dbReference type="AlphaFoldDB" id="A0AAN5CY56"/>
<dbReference type="EMBL" id="BTRK01000005">
    <property type="protein sequence ID" value="GMR52162.1"/>
    <property type="molecule type" value="Genomic_DNA"/>
</dbReference>
<evidence type="ECO:0000313" key="2">
    <source>
        <dbReference type="EMBL" id="GMR52162.1"/>
    </source>
</evidence>
<keyword evidence="3" id="KW-1185">Reference proteome</keyword>
<accession>A0AAN5CY56</accession>
<proteinExistence type="predicted"/>
<comment type="caution">
    <text evidence="2">The sequence shown here is derived from an EMBL/GenBank/DDBJ whole genome shotgun (WGS) entry which is preliminary data.</text>
</comment>
<dbReference type="Proteomes" id="UP001328107">
    <property type="component" value="Unassembled WGS sequence"/>
</dbReference>
<reference evidence="3" key="1">
    <citation type="submission" date="2022-10" db="EMBL/GenBank/DDBJ databases">
        <title>Genome assembly of Pristionchus species.</title>
        <authorList>
            <person name="Yoshida K."/>
            <person name="Sommer R.J."/>
        </authorList>
    </citation>
    <scope>NUCLEOTIDE SEQUENCE [LARGE SCALE GENOMIC DNA]</scope>
    <source>
        <strain evidence="3">RS5460</strain>
    </source>
</reference>
<feature type="domain" description="F-box" evidence="1">
    <location>
        <begin position="27"/>
        <end position="74"/>
    </location>
</feature>
<dbReference type="InterPro" id="IPR036047">
    <property type="entry name" value="F-box-like_dom_sf"/>
</dbReference>
<dbReference type="PROSITE" id="PS50181">
    <property type="entry name" value="FBOX"/>
    <property type="match status" value="1"/>
</dbReference>
<sequence>ESMIHVSQLIIPLRNMILPKKNSQMQTMHLLELPHDVLRELMKLMSINDCMRLRRTCRAFEKLVAATHTSFGHAVISIEEIQVFEEQKNTSLKKSVAVVNLDQDRFKIDFTEFGYEQFGRLMNRMFGGILIRECTISLRHECMHIDFVLQLARLFKINLLTFLVYSDRLLQKV</sequence>
<evidence type="ECO:0000313" key="3">
    <source>
        <dbReference type="Proteomes" id="UP001328107"/>
    </source>
</evidence>
<organism evidence="2 3">
    <name type="scientific">Pristionchus mayeri</name>
    <dbReference type="NCBI Taxonomy" id="1317129"/>
    <lineage>
        <taxon>Eukaryota</taxon>
        <taxon>Metazoa</taxon>
        <taxon>Ecdysozoa</taxon>
        <taxon>Nematoda</taxon>
        <taxon>Chromadorea</taxon>
        <taxon>Rhabditida</taxon>
        <taxon>Rhabditina</taxon>
        <taxon>Diplogasteromorpha</taxon>
        <taxon>Diplogasteroidea</taxon>
        <taxon>Neodiplogasteridae</taxon>
        <taxon>Pristionchus</taxon>
    </lineage>
</organism>